<comment type="similarity">
    <text evidence="1">Belongs to the short-chain dehydrogenases/reductases (SDR) family.</text>
</comment>
<dbReference type="STRING" id="536979.SAMN04488055_4556"/>
<sequence length="299" mass="31104">MITSRSGAEGPCVLQAYCKPNEKYLQNVCQRVIAYLYPMKLSLAGKIAVVSGGSQGLGLASAKELALLGASCILLARNETSLTAAVASLDVSQGQQHNYYVVDFSNPENVQATIQAITDAQIVNILVNNSGGPSGGPILAAEGGAFMKAFEMHVVCNQVLAQAVVPGMKASGYGRIIQIISTSVKAPIKNLGVSNTIRAAVANWAKTLAGELAPFGITVNNVLPGAMTTDRLKSLFKATAESRGVPVQTIADEWKAEIPMQRFGDPAEFGAAVAFLASPAAAYITGINLPVDGGRIPSL</sequence>
<gene>
    <name evidence="2" type="ORF">SAMN04488055_4556</name>
</gene>
<protein>
    <submittedName>
        <fullName evidence="2">3-oxoacyl-[acyl-carrier protein] reductase</fullName>
    </submittedName>
</protein>
<name>A0A1N6JWE3_9BACT</name>
<evidence type="ECO:0000313" key="2">
    <source>
        <dbReference type="EMBL" id="SIO48551.1"/>
    </source>
</evidence>
<organism evidence="2 3">
    <name type="scientific">Chitinophaga niabensis</name>
    <dbReference type="NCBI Taxonomy" id="536979"/>
    <lineage>
        <taxon>Bacteria</taxon>
        <taxon>Pseudomonadati</taxon>
        <taxon>Bacteroidota</taxon>
        <taxon>Chitinophagia</taxon>
        <taxon>Chitinophagales</taxon>
        <taxon>Chitinophagaceae</taxon>
        <taxon>Chitinophaga</taxon>
    </lineage>
</organism>
<dbReference type="Gene3D" id="3.40.50.720">
    <property type="entry name" value="NAD(P)-binding Rossmann-like Domain"/>
    <property type="match status" value="1"/>
</dbReference>
<proteinExistence type="inferred from homology"/>
<accession>A0A1N6JWE3</accession>
<evidence type="ECO:0000256" key="1">
    <source>
        <dbReference type="ARBA" id="ARBA00006484"/>
    </source>
</evidence>
<dbReference type="InterPro" id="IPR002347">
    <property type="entry name" value="SDR_fam"/>
</dbReference>
<dbReference type="AlphaFoldDB" id="A0A1N6JWE3"/>
<dbReference type="InterPro" id="IPR036291">
    <property type="entry name" value="NAD(P)-bd_dom_sf"/>
</dbReference>
<evidence type="ECO:0000313" key="3">
    <source>
        <dbReference type="Proteomes" id="UP000185003"/>
    </source>
</evidence>
<dbReference type="Pfam" id="PF13561">
    <property type="entry name" value="adh_short_C2"/>
    <property type="match status" value="1"/>
</dbReference>
<keyword evidence="3" id="KW-1185">Reference proteome</keyword>
<dbReference type="PANTHER" id="PTHR42879:SF6">
    <property type="entry name" value="NADPH-DEPENDENT REDUCTASE BACG"/>
    <property type="match status" value="1"/>
</dbReference>
<dbReference type="PANTHER" id="PTHR42879">
    <property type="entry name" value="3-OXOACYL-(ACYL-CARRIER-PROTEIN) REDUCTASE"/>
    <property type="match status" value="1"/>
</dbReference>
<reference evidence="2 3" key="1">
    <citation type="submission" date="2016-11" db="EMBL/GenBank/DDBJ databases">
        <authorList>
            <person name="Jaros S."/>
            <person name="Januszkiewicz K."/>
            <person name="Wedrychowicz H."/>
        </authorList>
    </citation>
    <scope>NUCLEOTIDE SEQUENCE [LARGE SCALE GENOMIC DNA]</scope>
    <source>
        <strain evidence="2 3">DSM 24787</strain>
    </source>
</reference>
<dbReference type="PRINTS" id="PR00081">
    <property type="entry name" value="GDHRDH"/>
</dbReference>
<dbReference type="InterPro" id="IPR050259">
    <property type="entry name" value="SDR"/>
</dbReference>
<dbReference type="EMBL" id="FSRA01000002">
    <property type="protein sequence ID" value="SIO48551.1"/>
    <property type="molecule type" value="Genomic_DNA"/>
</dbReference>
<dbReference type="Proteomes" id="UP000185003">
    <property type="component" value="Unassembled WGS sequence"/>
</dbReference>
<dbReference type="SUPFAM" id="SSF51735">
    <property type="entry name" value="NAD(P)-binding Rossmann-fold domains"/>
    <property type="match status" value="1"/>
</dbReference>